<name>A0A368KWD3_9BACT</name>
<organism evidence="2 3">
    <name type="scientific">Bremerella cremea</name>
    <dbReference type="NCBI Taxonomy" id="1031537"/>
    <lineage>
        <taxon>Bacteria</taxon>
        <taxon>Pseudomonadati</taxon>
        <taxon>Planctomycetota</taxon>
        <taxon>Planctomycetia</taxon>
        <taxon>Pirellulales</taxon>
        <taxon>Pirellulaceae</taxon>
        <taxon>Bremerella</taxon>
    </lineage>
</organism>
<feature type="signal peptide" evidence="1">
    <location>
        <begin position="1"/>
        <end position="26"/>
    </location>
</feature>
<proteinExistence type="predicted"/>
<reference evidence="2 3" key="1">
    <citation type="submission" date="2018-07" db="EMBL/GenBank/DDBJ databases">
        <title>Comparative genomes isolates from brazilian mangrove.</title>
        <authorList>
            <person name="De Araujo J.E."/>
            <person name="Taketani R.G."/>
            <person name="Silva M.C.P."/>
            <person name="Lourenco M.V."/>
            <person name="Oliveira V.M."/>
            <person name="Andreote F.D."/>
        </authorList>
    </citation>
    <scope>NUCLEOTIDE SEQUENCE [LARGE SCALE GENOMIC DNA]</scope>
    <source>
        <strain evidence="2 3">HEX PRIS-MGV</strain>
    </source>
</reference>
<evidence type="ECO:0000313" key="3">
    <source>
        <dbReference type="Proteomes" id="UP000253562"/>
    </source>
</evidence>
<comment type="caution">
    <text evidence="2">The sequence shown here is derived from an EMBL/GenBank/DDBJ whole genome shotgun (WGS) entry which is preliminary data.</text>
</comment>
<dbReference type="EMBL" id="QPEX01000010">
    <property type="protein sequence ID" value="RCS54743.1"/>
    <property type="molecule type" value="Genomic_DNA"/>
</dbReference>
<evidence type="ECO:0000313" key="2">
    <source>
        <dbReference type="EMBL" id="RCS54743.1"/>
    </source>
</evidence>
<gene>
    <name evidence="2" type="ORF">DTL42_06355</name>
</gene>
<keyword evidence="1" id="KW-0732">Signal</keyword>
<feature type="chain" id="PRO_5017074571" evidence="1">
    <location>
        <begin position="27"/>
        <end position="127"/>
    </location>
</feature>
<dbReference type="AlphaFoldDB" id="A0A368KWD3"/>
<evidence type="ECO:0000256" key="1">
    <source>
        <dbReference type="SAM" id="SignalP"/>
    </source>
</evidence>
<dbReference type="Proteomes" id="UP000253562">
    <property type="component" value="Unassembled WGS sequence"/>
</dbReference>
<sequence length="127" mass="13698">MFVMKNLIFTLSLVLVASFVGGNAEGATLFVLEGNASREPIRMSIEDIATIQPSAIAGSVITTSVEGLAQARLYDVQKINGEMPLLGPANKRVLVLPVGRGKVKVHVRIKSPTSNSLQIETYEFEVK</sequence>
<protein>
    <submittedName>
        <fullName evidence="2">Uncharacterized protein</fullName>
    </submittedName>
</protein>
<accession>A0A368KWD3</accession>